<gene>
    <name evidence="2" type="ORF">MGWOODY_XGa1253</name>
</gene>
<dbReference type="EMBL" id="CZRL01000078">
    <property type="protein sequence ID" value="CUS52219.1"/>
    <property type="molecule type" value="Genomic_DNA"/>
</dbReference>
<dbReference type="Gene3D" id="3.40.640.10">
    <property type="entry name" value="Type I PLP-dependent aspartate aminotransferase-like (Major domain)"/>
    <property type="match status" value="1"/>
</dbReference>
<protein>
    <submittedName>
        <fullName evidence="2">Cysteine desulfurase</fullName>
        <ecNumber evidence="2">2.8.1.7</ecNumber>
    </submittedName>
</protein>
<name>A0A160TUL2_9ZZZZ</name>
<keyword evidence="2" id="KW-0808">Transferase</keyword>
<dbReference type="PANTHER" id="PTHR43586">
    <property type="entry name" value="CYSTEINE DESULFURASE"/>
    <property type="match status" value="1"/>
</dbReference>
<dbReference type="InterPro" id="IPR015424">
    <property type="entry name" value="PyrdxlP-dep_Trfase"/>
</dbReference>
<dbReference type="GO" id="GO:0031071">
    <property type="term" value="F:cysteine desulfurase activity"/>
    <property type="evidence" value="ECO:0007669"/>
    <property type="project" value="UniProtKB-EC"/>
</dbReference>
<proteinExistence type="predicted"/>
<feature type="domain" description="Aminotransferase class V" evidence="1">
    <location>
        <begin position="55"/>
        <end position="373"/>
    </location>
</feature>
<dbReference type="SUPFAM" id="SSF53383">
    <property type="entry name" value="PLP-dependent transferases"/>
    <property type="match status" value="1"/>
</dbReference>
<dbReference type="Gene3D" id="3.90.1150.10">
    <property type="entry name" value="Aspartate Aminotransferase, domain 1"/>
    <property type="match status" value="1"/>
</dbReference>
<dbReference type="InterPro" id="IPR015422">
    <property type="entry name" value="PyrdxlP-dep_Trfase_small"/>
</dbReference>
<dbReference type="AlphaFoldDB" id="A0A160TUL2"/>
<dbReference type="Pfam" id="PF00266">
    <property type="entry name" value="Aminotran_5"/>
    <property type="match status" value="1"/>
</dbReference>
<sequence>MTGQLSNQRAMFDIPEDIVYLNCASQGPLLQISCRAGQESVMRKAQPWDVLNRDRTADEIERCRSAYGLLIGSEADNIALVHSTSYGIKLAAESLPVLPGQNIVVIEDQFPSNFHAWHLKTREVGAKLTIVPTPDDWDWTSAILAHIDCNTAIVATAPCRWTDGSSIDLVALGRRCREVGAALVVDATQSAGAMELDVNEIDPDFMIASGYKWLLCPYAFSFLYAAPRHHSAQPIEHYTWTLSDTPPLGMMRGDDMDGASGARRFDMGERNNPILPAMAISALEQLIEWRLERISRSVEILTDLVEVAALDRGMLMPPKHRRVAHIIGIRRQQGWPEDLQERLASMGVYVSKRGDAMRVSPYLYNEADDVQRLFEAVDHLPAA</sequence>
<accession>A0A160TUL2</accession>
<dbReference type="PANTHER" id="PTHR43586:SF15">
    <property type="entry name" value="BLR3095 PROTEIN"/>
    <property type="match status" value="1"/>
</dbReference>
<evidence type="ECO:0000259" key="1">
    <source>
        <dbReference type="Pfam" id="PF00266"/>
    </source>
</evidence>
<dbReference type="EC" id="2.8.1.7" evidence="2"/>
<dbReference type="InterPro" id="IPR000192">
    <property type="entry name" value="Aminotrans_V_dom"/>
</dbReference>
<evidence type="ECO:0000313" key="2">
    <source>
        <dbReference type="EMBL" id="CUS52219.1"/>
    </source>
</evidence>
<reference evidence="2" key="1">
    <citation type="submission" date="2015-10" db="EMBL/GenBank/DDBJ databases">
        <authorList>
            <person name="Gilbert D.G."/>
        </authorList>
    </citation>
    <scope>NUCLEOTIDE SEQUENCE</scope>
</reference>
<organism evidence="2">
    <name type="scientific">hydrothermal vent metagenome</name>
    <dbReference type="NCBI Taxonomy" id="652676"/>
    <lineage>
        <taxon>unclassified sequences</taxon>
        <taxon>metagenomes</taxon>
        <taxon>ecological metagenomes</taxon>
    </lineage>
</organism>
<dbReference type="InterPro" id="IPR015421">
    <property type="entry name" value="PyrdxlP-dep_Trfase_major"/>
</dbReference>